<evidence type="ECO:0000256" key="1">
    <source>
        <dbReference type="SAM" id="MobiDB-lite"/>
    </source>
</evidence>
<dbReference type="VEuPathDB" id="VectorBase:ACUA018986"/>
<accession>A0A182MIC4</accession>
<dbReference type="Proteomes" id="UP000075883">
    <property type="component" value="Unassembled WGS sequence"/>
</dbReference>
<dbReference type="GO" id="GO:0022008">
    <property type="term" value="P:neurogenesis"/>
    <property type="evidence" value="ECO:0007669"/>
    <property type="project" value="InterPro"/>
</dbReference>
<reference evidence="2" key="2">
    <citation type="submission" date="2020-05" db="UniProtKB">
        <authorList>
            <consortium name="EnsemblMetazoa"/>
        </authorList>
    </citation>
    <scope>IDENTIFICATION</scope>
    <source>
        <strain evidence="2">A-37</strain>
    </source>
</reference>
<dbReference type="EMBL" id="AXCM01001345">
    <property type="status" value="NOT_ANNOTATED_CDS"/>
    <property type="molecule type" value="Genomic_DNA"/>
</dbReference>
<evidence type="ECO:0008006" key="4">
    <source>
        <dbReference type="Google" id="ProtNLM"/>
    </source>
</evidence>
<reference evidence="3" key="1">
    <citation type="submission" date="2013-09" db="EMBL/GenBank/DDBJ databases">
        <title>The Genome Sequence of Anopheles culicifacies species A.</title>
        <authorList>
            <consortium name="The Broad Institute Genomics Platform"/>
            <person name="Neafsey D.E."/>
            <person name="Besansky N."/>
            <person name="Howell P."/>
            <person name="Walton C."/>
            <person name="Young S.K."/>
            <person name="Zeng Q."/>
            <person name="Gargeya S."/>
            <person name="Fitzgerald M."/>
            <person name="Haas B."/>
            <person name="Abouelleil A."/>
            <person name="Allen A.W."/>
            <person name="Alvarado L."/>
            <person name="Arachchi H.M."/>
            <person name="Berlin A.M."/>
            <person name="Chapman S.B."/>
            <person name="Gainer-Dewar J."/>
            <person name="Goldberg J."/>
            <person name="Griggs A."/>
            <person name="Gujja S."/>
            <person name="Hansen M."/>
            <person name="Howarth C."/>
            <person name="Imamovic A."/>
            <person name="Ireland A."/>
            <person name="Larimer J."/>
            <person name="McCowan C."/>
            <person name="Murphy C."/>
            <person name="Pearson M."/>
            <person name="Poon T.W."/>
            <person name="Priest M."/>
            <person name="Roberts A."/>
            <person name="Saif S."/>
            <person name="Shea T."/>
            <person name="Sisk P."/>
            <person name="Sykes S."/>
            <person name="Wortman J."/>
            <person name="Nusbaum C."/>
            <person name="Birren B."/>
        </authorList>
    </citation>
    <scope>NUCLEOTIDE SEQUENCE [LARGE SCALE GENOMIC DNA]</scope>
    <source>
        <strain evidence="3">A-37</strain>
    </source>
</reference>
<feature type="compositionally biased region" description="Basic and acidic residues" evidence="1">
    <location>
        <begin position="295"/>
        <end position="314"/>
    </location>
</feature>
<feature type="compositionally biased region" description="Polar residues" evidence="1">
    <location>
        <begin position="92"/>
        <end position="113"/>
    </location>
</feature>
<feature type="compositionally biased region" description="Polar residues" evidence="1">
    <location>
        <begin position="240"/>
        <end position="250"/>
    </location>
</feature>
<proteinExistence type="predicted"/>
<feature type="region of interest" description="Disordered" evidence="1">
    <location>
        <begin position="402"/>
        <end position="443"/>
    </location>
</feature>
<sequence length="619" mass="65460">MTAAANRDDANDKGYACVGNLRARAGHEHRRQLPVPYAKAGVNGGTAIPLPATVLVTRRCPPDKVRPLPPTPNQQTGLHGGLQKHTLGAGGINNSTPSDGNSCPGSPQHHNGTAIITQIPKGNNSLRLPQATSCKIPASPYSASNTLQHNNHHNNNNNTITLIPNGNATNIPTNPAQQQQQQQHQKHSMLDKFKLFNSKEKQDRAAQKSQISKRTSSSSGFSSARSERSDSSLSLDNGHHQGTIQPTAVPSSAIPGAKIKESGLKKLDSSAKSSPSPSLSSSTKTSSKLISSKSSSKESSKAAAKAEKQRHKDTGGAQDSPQTHIPLAPQKAQKIPMATTVTTTSLAAAAAGASAMASTKVQAQDSSRLKLASVGSAGRKLDAKSEINGAVGPLLYGGQPDVNLNSSNNGSSSPGAGHVFHNGNGNLHHSNNNHSNSNTANNNNNLNKFHTVPTKMLNTGSPVAGNQTTIYEQEEKQITVLPMRPLLRGYNSHVTLPTRGTRGHHPHHPHVHHHQLMTADYCEDFNGQCGGYCSDGDALRKIPARYSDNIDNGYLSEGGGSASILTSAGRQQHASYISSLRARTQLPTTIEERERARGHSFRTFGLAVPAAGANRQDLS</sequence>
<protein>
    <recommendedName>
        <fullName evidence="4">Protein sickie</fullName>
    </recommendedName>
</protein>
<organism evidence="2 3">
    <name type="scientific">Anopheles culicifacies</name>
    <dbReference type="NCBI Taxonomy" id="139723"/>
    <lineage>
        <taxon>Eukaryota</taxon>
        <taxon>Metazoa</taxon>
        <taxon>Ecdysozoa</taxon>
        <taxon>Arthropoda</taxon>
        <taxon>Hexapoda</taxon>
        <taxon>Insecta</taxon>
        <taxon>Pterygota</taxon>
        <taxon>Neoptera</taxon>
        <taxon>Endopterygota</taxon>
        <taxon>Diptera</taxon>
        <taxon>Nematocera</taxon>
        <taxon>Culicoidea</taxon>
        <taxon>Culicidae</taxon>
        <taxon>Anophelinae</taxon>
        <taxon>Anopheles</taxon>
        <taxon>culicifacies species complex</taxon>
    </lineage>
</organism>
<feature type="compositionally biased region" description="Low complexity" evidence="1">
    <location>
        <begin position="421"/>
        <end position="443"/>
    </location>
</feature>
<evidence type="ECO:0000313" key="2">
    <source>
        <dbReference type="EnsemblMetazoa" id="ACUA018986-PA"/>
    </source>
</evidence>
<dbReference type="STRING" id="139723.A0A182MIC4"/>
<keyword evidence="3" id="KW-1185">Reference proteome</keyword>
<dbReference type="AlphaFoldDB" id="A0A182MIC4"/>
<name>A0A182MIC4_9DIPT</name>
<feature type="compositionally biased region" description="Low complexity" evidence="1">
    <location>
        <begin position="403"/>
        <end position="413"/>
    </location>
</feature>
<evidence type="ECO:0000313" key="3">
    <source>
        <dbReference type="Proteomes" id="UP000075883"/>
    </source>
</evidence>
<feature type="compositionally biased region" description="Polar residues" evidence="1">
    <location>
        <begin position="159"/>
        <end position="176"/>
    </location>
</feature>
<feature type="compositionally biased region" description="Low complexity" evidence="1">
    <location>
        <begin position="207"/>
        <end position="224"/>
    </location>
</feature>
<feature type="region of interest" description="Disordered" evidence="1">
    <location>
        <begin position="137"/>
        <end position="188"/>
    </location>
</feature>
<feature type="region of interest" description="Disordered" evidence="1">
    <location>
        <begin position="200"/>
        <end position="324"/>
    </location>
</feature>
<feature type="compositionally biased region" description="Basic and acidic residues" evidence="1">
    <location>
        <begin position="258"/>
        <end position="269"/>
    </location>
</feature>
<feature type="region of interest" description="Disordered" evidence="1">
    <location>
        <begin position="66"/>
        <end position="113"/>
    </location>
</feature>
<feature type="compositionally biased region" description="Low complexity" evidence="1">
    <location>
        <begin position="270"/>
        <end position="294"/>
    </location>
</feature>
<dbReference type="PANTHER" id="PTHR12784">
    <property type="entry name" value="STEERIN"/>
    <property type="match status" value="1"/>
</dbReference>
<dbReference type="EnsemblMetazoa" id="ACUA018986-RA">
    <property type="protein sequence ID" value="ACUA018986-PA"/>
    <property type="gene ID" value="ACUA018986"/>
</dbReference>
<dbReference type="PANTHER" id="PTHR12784:SF28">
    <property type="entry name" value="PROTEIN SICKIE"/>
    <property type="match status" value="1"/>
</dbReference>
<dbReference type="InterPro" id="IPR039041">
    <property type="entry name" value="Nav/unc-53"/>
</dbReference>